<dbReference type="AlphaFoldDB" id="A0A382FEU2"/>
<dbReference type="SFLD" id="SFLDS00003">
    <property type="entry name" value="Haloacid_Dehalogenase"/>
    <property type="match status" value="1"/>
</dbReference>
<dbReference type="InterPro" id="IPR036412">
    <property type="entry name" value="HAD-like_sf"/>
</dbReference>
<proteinExistence type="inferred from homology"/>
<dbReference type="Gene3D" id="3.40.50.1000">
    <property type="entry name" value="HAD superfamily/HAD-like"/>
    <property type="match status" value="1"/>
</dbReference>
<dbReference type="InterPro" id="IPR006549">
    <property type="entry name" value="HAD-SF_hydro_IIIA"/>
</dbReference>
<protein>
    <recommendedName>
        <fullName evidence="8">3-deoxy-D-manno-octulosonate 8-phosphate phosphatase KdsC</fullName>
    </recommendedName>
</protein>
<organism evidence="7">
    <name type="scientific">marine metagenome</name>
    <dbReference type="NCBI Taxonomy" id="408172"/>
    <lineage>
        <taxon>unclassified sequences</taxon>
        <taxon>metagenomes</taxon>
        <taxon>ecological metagenomes</taxon>
    </lineage>
</organism>
<dbReference type="SFLD" id="SFLDG01138">
    <property type="entry name" value="C1.6.2:_Deoxy-d-mannose-octulo"/>
    <property type="match status" value="1"/>
</dbReference>
<dbReference type="NCBIfam" id="TIGR01662">
    <property type="entry name" value="HAD-SF-IIIA"/>
    <property type="match status" value="1"/>
</dbReference>
<evidence type="ECO:0000256" key="2">
    <source>
        <dbReference type="ARBA" id="ARBA00005893"/>
    </source>
</evidence>
<comment type="cofactor">
    <cofactor evidence="1">
        <name>Mg(2+)</name>
        <dbReference type="ChEBI" id="CHEBI:18420"/>
    </cofactor>
</comment>
<dbReference type="NCBIfam" id="TIGR01670">
    <property type="entry name" value="KdsC-phosphatas"/>
    <property type="match status" value="1"/>
</dbReference>
<comment type="subunit">
    <text evidence="3">Homotetramer.</text>
</comment>
<dbReference type="GO" id="GO:0008781">
    <property type="term" value="F:N-acylneuraminate cytidylyltransferase activity"/>
    <property type="evidence" value="ECO:0007669"/>
    <property type="project" value="TreeGrafter"/>
</dbReference>
<dbReference type="GO" id="GO:0046872">
    <property type="term" value="F:metal ion binding"/>
    <property type="evidence" value="ECO:0007669"/>
    <property type="project" value="UniProtKB-KW"/>
</dbReference>
<dbReference type="Pfam" id="PF08282">
    <property type="entry name" value="Hydrolase_3"/>
    <property type="match status" value="1"/>
</dbReference>
<dbReference type="InterPro" id="IPR023214">
    <property type="entry name" value="HAD_sf"/>
</dbReference>
<dbReference type="EMBL" id="UINC01049554">
    <property type="protein sequence ID" value="SVB61480.1"/>
    <property type="molecule type" value="Genomic_DNA"/>
</dbReference>
<dbReference type="SFLD" id="SFLDG01136">
    <property type="entry name" value="C1.6:_Phosphoserine_Phosphatas"/>
    <property type="match status" value="1"/>
</dbReference>
<name>A0A382FEU2_9ZZZZ</name>
<dbReference type="SUPFAM" id="SSF56784">
    <property type="entry name" value="HAD-like"/>
    <property type="match status" value="1"/>
</dbReference>
<dbReference type="PANTHER" id="PTHR21485">
    <property type="entry name" value="HAD SUPERFAMILY MEMBERS CMAS AND KDSC"/>
    <property type="match status" value="1"/>
</dbReference>
<keyword evidence="5" id="KW-0378">Hydrolase</keyword>
<dbReference type="InterPro" id="IPR010023">
    <property type="entry name" value="KdsC_fam"/>
</dbReference>
<gene>
    <name evidence="7" type="ORF">METZ01_LOCUS214334</name>
</gene>
<sequence length="177" mass="19396">MKLTDTAIEIAKKVKLLILDVDGVLTDGGIYFDDSGNEFKRFNSLDGHGIKMLLESGVEVGVISARSTPSVTHRMKALGVSHLYQNQANKNEALEQLLERLSLGFNQVAFVGDDVIDLTVMKKIALPIAVANAHPFVKEHSLLVTENIGGNGAVREVCDSLLRAQNKYDELMQSFLK</sequence>
<comment type="similarity">
    <text evidence="2">Belongs to the KdsC family.</text>
</comment>
<evidence type="ECO:0008006" key="8">
    <source>
        <dbReference type="Google" id="ProtNLM"/>
    </source>
</evidence>
<keyword evidence="4" id="KW-0479">Metal-binding</keyword>
<evidence type="ECO:0000256" key="5">
    <source>
        <dbReference type="ARBA" id="ARBA00022801"/>
    </source>
</evidence>
<keyword evidence="6" id="KW-0460">Magnesium</keyword>
<dbReference type="FunFam" id="3.40.50.1000:FF:000029">
    <property type="entry name" value="3-deoxy-D-manno-octulosonate 8-phosphate phosphatase KdsC"/>
    <property type="match status" value="1"/>
</dbReference>
<reference evidence="7" key="1">
    <citation type="submission" date="2018-05" db="EMBL/GenBank/DDBJ databases">
        <authorList>
            <person name="Lanie J.A."/>
            <person name="Ng W.-L."/>
            <person name="Kazmierczak K.M."/>
            <person name="Andrzejewski T.M."/>
            <person name="Davidsen T.M."/>
            <person name="Wayne K.J."/>
            <person name="Tettelin H."/>
            <person name="Glass J.I."/>
            <person name="Rusch D."/>
            <person name="Podicherti R."/>
            <person name="Tsui H.-C.T."/>
            <person name="Winkler M.E."/>
        </authorList>
    </citation>
    <scope>NUCLEOTIDE SEQUENCE</scope>
</reference>
<evidence type="ECO:0000313" key="7">
    <source>
        <dbReference type="EMBL" id="SVB61480.1"/>
    </source>
</evidence>
<dbReference type="PANTHER" id="PTHR21485:SF3">
    <property type="entry name" value="N-ACYLNEURAMINATE CYTIDYLYLTRANSFERASE"/>
    <property type="match status" value="1"/>
</dbReference>
<dbReference type="GO" id="GO:0016788">
    <property type="term" value="F:hydrolase activity, acting on ester bonds"/>
    <property type="evidence" value="ECO:0007669"/>
    <property type="project" value="InterPro"/>
</dbReference>
<evidence type="ECO:0000256" key="6">
    <source>
        <dbReference type="ARBA" id="ARBA00022842"/>
    </source>
</evidence>
<evidence type="ECO:0000256" key="3">
    <source>
        <dbReference type="ARBA" id="ARBA00011881"/>
    </source>
</evidence>
<dbReference type="CDD" id="cd01630">
    <property type="entry name" value="HAD_KDO-like"/>
    <property type="match status" value="1"/>
</dbReference>
<evidence type="ECO:0000256" key="1">
    <source>
        <dbReference type="ARBA" id="ARBA00001946"/>
    </source>
</evidence>
<dbReference type="InterPro" id="IPR050793">
    <property type="entry name" value="CMP-NeuNAc_synthase"/>
</dbReference>
<dbReference type="PIRSF" id="PIRSF006118">
    <property type="entry name" value="KDO8-P_Ptase"/>
    <property type="match status" value="1"/>
</dbReference>
<evidence type="ECO:0000256" key="4">
    <source>
        <dbReference type="ARBA" id="ARBA00022723"/>
    </source>
</evidence>
<accession>A0A382FEU2</accession>